<reference evidence="2 3" key="1">
    <citation type="submission" date="2020-08" db="EMBL/GenBank/DDBJ databases">
        <title>Genomic Encyclopedia of Type Strains, Phase IV (KMG-IV): sequencing the most valuable type-strain genomes for metagenomic binning, comparative biology and taxonomic classification.</title>
        <authorList>
            <person name="Goeker M."/>
        </authorList>
    </citation>
    <scope>NUCLEOTIDE SEQUENCE [LARGE SCALE GENOMIC DNA]</scope>
    <source>
        <strain evidence="2 3">DSM 102189</strain>
    </source>
</reference>
<dbReference type="Pfam" id="PF12802">
    <property type="entry name" value="MarR_2"/>
    <property type="match status" value="1"/>
</dbReference>
<dbReference type="AlphaFoldDB" id="A0A841LIJ2"/>
<dbReference type="GO" id="GO:0003677">
    <property type="term" value="F:DNA binding"/>
    <property type="evidence" value="ECO:0007669"/>
    <property type="project" value="UniProtKB-KW"/>
</dbReference>
<dbReference type="GO" id="GO:0003700">
    <property type="term" value="F:DNA-binding transcription factor activity"/>
    <property type="evidence" value="ECO:0007669"/>
    <property type="project" value="InterPro"/>
</dbReference>
<dbReference type="InterPro" id="IPR000835">
    <property type="entry name" value="HTH_MarR-typ"/>
</dbReference>
<evidence type="ECO:0000313" key="2">
    <source>
        <dbReference type="EMBL" id="MBB6229042.1"/>
    </source>
</evidence>
<gene>
    <name evidence="2" type="ORF">FHS79_003240</name>
</gene>
<keyword evidence="3" id="KW-1185">Reference proteome</keyword>
<dbReference type="InterPro" id="IPR039422">
    <property type="entry name" value="MarR/SlyA-like"/>
</dbReference>
<proteinExistence type="predicted"/>
<dbReference type="InterPro" id="IPR036390">
    <property type="entry name" value="WH_DNA-bd_sf"/>
</dbReference>
<dbReference type="EMBL" id="JACIIV010000030">
    <property type="protein sequence ID" value="MBB6229042.1"/>
    <property type="molecule type" value="Genomic_DNA"/>
</dbReference>
<accession>A0A841LIJ2</accession>
<organism evidence="2 3">
    <name type="scientific">Polymorphobacter multimanifer</name>
    <dbReference type="NCBI Taxonomy" id="1070431"/>
    <lineage>
        <taxon>Bacteria</taxon>
        <taxon>Pseudomonadati</taxon>
        <taxon>Pseudomonadota</taxon>
        <taxon>Alphaproteobacteria</taxon>
        <taxon>Sphingomonadales</taxon>
        <taxon>Sphingosinicellaceae</taxon>
        <taxon>Polymorphobacter</taxon>
    </lineage>
</organism>
<feature type="domain" description="HTH marR-type" evidence="1">
    <location>
        <begin position="42"/>
        <end position="103"/>
    </location>
</feature>
<dbReference type="SUPFAM" id="SSF46785">
    <property type="entry name" value="Winged helix' DNA-binding domain"/>
    <property type="match status" value="1"/>
</dbReference>
<protein>
    <submittedName>
        <fullName evidence="2">DNA-binding MarR family transcriptional regulator</fullName>
    </submittedName>
</protein>
<evidence type="ECO:0000259" key="1">
    <source>
        <dbReference type="Pfam" id="PF12802"/>
    </source>
</evidence>
<dbReference type="PANTHER" id="PTHR33164:SF43">
    <property type="entry name" value="HTH-TYPE TRANSCRIPTIONAL REPRESSOR YETL"/>
    <property type="match status" value="1"/>
</dbReference>
<dbReference type="PANTHER" id="PTHR33164">
    <property type="entry name" value="TRANSCRIPTIONAL REGULATOR, MARR FAMILY"/>
    <property type="match status" value="1"/>
</dbReference>
<dbReference type="GO" id="GO:0006950">
    <property type="term" value="P:response to stress"/>
    <property type="evidence" value="ECO:0007669"/>
    <property type="project" value="TreeGrafter"/>
</dbReference>
<evidence type="ECO:0000313" key="3">
    <source>
        <dbReference type="Proteomes" id="UP000538147"/>
    </source>
</evidence>
<name>A0A841LIJ2_9SPHN</name>
<dbReference type="Gene3D" id="1.10.10.10">
    <property type="entry name" value="Winged helix-like DNA-binding domain superfamily/Winged helix DNA-binding domain"/>
    <property type="match status" value="1"/>
</dbReference>
<dbReference type="Proteomes" id="UP000538147">
    <property type="component" value="Unassembled WGS sequence"/>
</dbReference>
<sequence>MAISQPPPGAPVLDEVRRWHPALAIAYDARAVRGRVFGRVVMTDAAWDMLLFLALAACEQREVTLGDACQSAHTSPSTALRQLDHLCDRKLLVRVPNPADRRSHLVAITPAGLGKLVEYLDRLSAASAWSSPLAASVVLA</sequence>
<dbReference type="InterPro" id="IPR036388">
    <property type="entry name" value="WH-like_DNA-bd_sf"/>
</dbReference>
<keyword evidence="2" id="KW-0238">DNA-binding</keyword>
<comment type="caution">
    <text evidence="2">The sequence shown here is derived from an EMBL/GenBank/DDBJ whole genome shotgun (WGS) entry which is preliminary data.</text>
</comment>
<dbReference type="RefSeq" id="WP_184202417.1">
    <property type="nucleotide sequence ID" value="NZ_JACIIV010000030.1"/>
</dbReference>